<evidence type="ECO:0000313" key="2">
    <source>
        <dbReference type="EMBL" id="MXQ07912.1"/>
    </source>
</evidence>
<keyword evidence="1" id="KW-1133">Transmembrane helix</keyword>
<dbReference type="AlphaFoldDB" id="A0A7C9MDU6"/>
<protein>
    <submittedName>
        <fullName evidence="2">Uncharacterized protein</fullName>
    </submittedName>
</protein>
<evidence type="ECO:0000313" key="3">
    <source>
        <dbReference type="Proteomes" id="UP000480350"/>
    </source>
</evidence>
<sequence>MYDRRPEHPSPVPDYTGAFLASFGVLIFMALFAIWAIWGLIMAGIVSWIADRLITIDFRRKRT</sequence>
<reference evidence="2 3" key="2">
    <citation type="submission" date="2020-03" db="EMBL/GenBank/DDBJ databases">
        <title>Kangsaoukella pontilimi gen. nov., sp. nov., a new member of the family Rhodobacteraceae isolated from a tidal mudflat.</title>
        <authorList>
            <person name="Kim I.S."/>
        </authorList>
    </citation>
    <scope>NUCLEOTIDE SEQUENCE [LARGE SCALE GENOMIC DNA]</scope>
    <source>
        <strain evidence="2 3">GH1-50</strain>
    </source>
</reference>
<dbReference type="Proteomes" id="UP000480350">
    <property type="component" value="Unassembled WGS sequence"/>
</dbReference>
<name>A0A7C9MDU6_9RHOB</name>
<reference evidence="2 3" key="1">
    <citation type="submission" date="2019-12" db="EMBL/GenBank/DDBJ databases">
        <authorList>
            <person name="Lee S.D."/>
        </authorList>
    </citation>
    <scope>NUCLEOTIDE SEQUENCE [LARGE SCALE GENOMIC DNA]</scope>
    <source>
        <strain evidence="2 3">GH1-50</strain>
    </source>
</reference>
<comment type="caution">
    <text evidence="2">The sequence shown here is derived from an EMBL/GenBank/DDBJ whole genome shotgun (WGS) entry which is preliminary data.</text>
</comment>
<keyword evidence="1" id="KW-0812">Transmembrane</keyword>
<organism evidence="2 3">
    <name type="scientific">Kangsaoukella pontilimi</name>
    <dbReference type="NCBI Taxonomy" id="2691042"/>
    <lineage>
        <taxon>Bacteria</taxon>
        <taxon>Pseudomonadati</taxon>
        <taxon>Pseudomonadota</taxon>
        <taxon>Alphaproteobacteria</taxon>
        <taxon>Rhodobacterales</taxon>
        <taxon>Paracoccaceae</taxon>
        <taxon>Kangsaoukella</taxon>
    </lineage>
</organism>
<evidence type="ECO:0000256" key="1">
    <source>
        <dbReference type="SAM" id="Phobius"/>
    </source>
</evidence>
<feature type="transmembrane region" description="Helical" evidence="1">
    <location>
        <begin position="20"/>
        <end position="50"/>
    </location>
</feature>
<dbReference type="RefSeq" id="WP_160763760.1">
    <property type="nucleotide sequence ID" value="NZ_WUPT01000001.1"/>
</dbReference>
<gene>
    <name evidence="2" type="ORF">GQ651_08640</name>
</gene>
<dbReference type="EMBL" id="WUPT01000001">
    <property type="protein sequence ID" value="MXQ07912.1"/>
    <property type="molecule type" value="Genomic_DNA"/>
</dbReference>
<keyword evidence="3" id="KW-1185">Reference proteome</keyword>
<accession>A0A7C9MDU6</accession>
<keyword evidence="1" id="KW-0472">Membrane</keyword>
<proteinExistence type="predicted"/>